<evidence type="ECO:0000313" key="1">
    <source>
        <dbReference type="EMBL" id="GAA4024328.1"/>
    </source>
</evidence>
<dbReference type="RefSeq" id="WP_344880919.1">
    <property type="nucleotide sequence ID" value="NZ_BAABAL010000018.1"/>
</dbReference>
<evidence type="ECO:0000313" key="2">
    <source>
        <dbReference type="Proteomes" id="UP001501747"/>
    </source>
</evidence>
<comment type="caution">
    <text evidence="1">The sequence shown here is derived from an EMBL/GenBank/DDBJ whole genome shotgun (WGS) entry which is preliminary data.</text>
</comment>
<accession>A0ABP7TCI0</accession>
<sequence length="56" mass="6169">MCSRIDPFGARLPRYAQRISPGGQAVVWRNTVHLTGEGSHVLAILNLSVVLQRDIV</sequence>
<protein>
    <submittedName>
        <fullName evidence="1">Uncharacterized protein</fullName>
    </submittedName>
</protein>
<organism evidence="1 2">
    <name type="scientific">Allokutzneria multivorans</name>
    <dbReference type="NCBI Taxonomy" id="1142134"/>
    <lineage>
        <taxon>Bacteria</taxon>
        <taxon>Bacillati</taxon>
        <taxon>Actinomycetota</taxon>
        <taxon>Actinomycetes</taxon>
        <taxon>Pseudonocardiales</taxon>
        <taxon>Pseudonocardiaceae</taxon>
        <taxon>Allokutzneria</taxon>
    </lineage>
</organism>
<proteinExistence type="predicted"/>
<gene>
    <name evidence="1" type="ORF">GCM10022247_56040</name>
</gene>
<name>A0ABP7TCI0_9PSEU</name>
<dbReference type="EMBL" id="BAABAL010000018">
    <property type="protein sequence ID" value="GAA4024328.1"/>
    <property type="molecule type" value="Genomic_DNA"/>
</dbReference>
<dbReference type="Proteomes" id="UP001501747">
    <property type="component" value="Unassembled WGS sequence"/>
</dbReference>
<keyword evidence="2" id="KW-1185">Reference proteome</keyword>
<reference evidence="2" key="1">
    <citation type="journal article" date="2019" name="Int. J. Syst. Evol. Microbiol.">
        <title>The Global Catalogue of Microorganisms (GCM) 10K type strain sequencing project: providing services to taxonomists for standard genome sequencing and annotation.</title>
        <authorList>
            <consortium name="The Broad Institute Genomics Platform"/>
            <consortium name="The Broad Institute Genome Sequencing Center for Infectious Disease"/>
            <person name="Wu L."/>
            <person name="Ma J."/>
        </authorList>
    </citation>
    <scope>NUCLEOTIDE SEQUENCE [LARGE SCALE GENOMIC DNA]</scope>
    <source>
        <strain evidence="2">JCM 17342</strain>
    </source>
</reference>